<dbReference type="STRING" id="56107.Cylst_0672"/>
<dbReference type="HOGENOM" id="CLU_1358577_0_0_3"/>
<dbReference type="InterPro" id="IPR036779">
    <property type="entry name" value="LysM_dom_sf"/>
</dbReference>
<dbReference type="PROSITE" id="PS51782">
    <property type="entry name" value="LYSM"/>
    <property type="match status" value="1"/>
</dbReference>
<dbReference type="InterPro" id="IPR052196">
    <property type="entry name" value="Bact_Kbp"/>
</dbReference>
<reference evidence="3 4" key="1">
    <citation type="submission" date="2012-06" db="EMBL/GenBank/DDBJ databases">
        <title>Finished chromosome of genome of Cylindrospermum stagnale PCC 7417.</title>
        <authorList>
            <consortium name="US DOE Joint Genome Institute"/>
            <person name="Gugger M."/>
            <person name="Coursin T."/>
            <person name="Rippka R."/>
            <person name="Tandeau De Marsac N."/>
            <person name="Huntemann M."/>
            <person name="Wei C.-L."/>
            <person name="Han J."/>
            <person name="Detter J.C."/>
            <person name="Han C."/>
            <person name="Tapia R."/>
            <person name="Chen A."/>
            <person name="Kyrpides N."/>
            <person name="Mavromatis K."/>
            <person name="Markowitz V."/>
            <person name="Szeto E."/>
            <person name="Ivanova N."/>
            <person name="Pagani I."/>
            <person name="Pati A."/>
            <person name="Goodwin L."/>
            <person name="Nordberg H.P."/>
            <person name="Cantor M.N."/>
            <person name="Hua S.X."/>
            <person name="Woyke T."/>
            <person name="Kerfeld C.A."/>
        </authorList>
    </citation>
    <scope>NUCLEOTIDE SEQUENCE [LARGE SCALE GENOMIC DNA]</scope>
    <source>
        <strain evidence="3 4">PCC 7417</strain>
    </source>
</reference>
<dbReference type="RefSeq" id="WP_015206256.1">
    <property type="nucleotide sequence ID" value="NC_019757.1"/>
</dbReference>
<sequence>MEVCDPAVVIPEGTALSIPKVQGGFFVDHSAANPGAIPRTNTTDKEVPPNYRNYWPNSSSSQDGSKQGKNIQEASLWDYPGGGPKFHIGFNFETVARSEDVGIDYGTIHWNFKLQSGTVKDESFHVEKGTSETFQAGLQEFNKFYKNPHTVMKGETLANISKNYYGKPDRWQDIYKANKDIIKDQNNIKPGLKLRIPDFSA</sequence>
<dbReference type="CDD" id="cd00118">
    <property type="entry name" value="LysM"/>
    <property type="match status" value="1"/>
</dbReference>
<dbReference type="PANTHER" id="PTHR34700:SF4">
    <property type="entry name" value="PHAGE-LIKE ELEMENT PBSX PROTEIN XKDP"/>
    <property type="match status" value="1"/>
</dbReference>
<evidence type="ECO:0000256" key="1">
    <source>
        <dbReference type="SAM" id="MobiDB-lite"/>
    </source>
</evidence>
<organism evidence="3 4">
    <name type="scientific">Cylindrospermum stagnale PCC 7417</name>
    <dbReference type="NCBI Taxonomy" id="56107"/>
    <lineage>
        <taxon>Bacteria</taxon>
        <taxon>Bacillati</taxon>
        <taxon>Cyanobacteriota</taxon>
        <taxon>Cyanophyceae</taxon>
        <taxon>Nostocales</taxon>
        <taxon>Nostocaceae</taxon>
        <taxon>Cylindrospermum</taxon>
    </lineage>
</organism>
<keyword evidence="4" id="KW-1185">Reference proteome</keyword>
<dbReference type="KEGG" id="csg:Cylst_0672"/>
<protein>
    <submittedName>
        <fullName evidence="3">LysM domain-containing protein</fullName>
    </submittedName>
</protein>
<proteinExistence type="predicted"/>
<evidence type="ECO:0000259" key="2">
    <source>
        <dbReference type="PROSITE" id="PS51782"/>
    </source>
</evidence>
<evidence type="ECO:0000313" key="3">
    <source>
        <dbReference type="EMBL" id="AFZ23000.1"/>
    </source>
</evidence>
<dbReference type="AlphaFoldDB" id="K9WRJ2"/>
<feature type="domain" description="LysM" evidence="2">
    <location>
        <begin position="147"/>
        <end position="196"/>
    </location>
</feature>
<feature type="region of interest" description="Disordered" evidence="1">
    <location>
        <begin position="34"/>
        <end position="69"/>
    </location>
</feature>
<dbReference type="SMART" id="SM00257">
    <property type="entry name" value="LysM"/>
    <property type="match status" value="1"/>
</dbReference>
<dbReference type="SUPFAM" id="SSF54106">
    <property type="entry name" value="LysM domain"/>
    <property type="match status" value="1"/>
</dbReference>
<dbReference type="Pfam" id="PF01476">
    <property type="entry name" value="LysM"/>
    <property type="match status" value="1"/>
</dbReference>
<dbReference type="InterPro" id="IPR018392">
    <property type="entry name" value="LysM"/>
</dbReference>
<dbReference type="OrthoDB" id="9798935at2"/>
<evidence type="ECO:0000313" key="4">
    <source>
        <dbReference type="Proteomes" id="UP000010475"/>
    </source>
</evidence>
<dbReference type="eggNOG" id="COG1652">
    <property type="taxonomic scope" value="Bacteria"/>
</dbReference>
<dbReference type="Gene3D" id="3.10.350.10">
    <property type="entry name" value="LysM domain"/>
    <property type="match status" value="1"/>
</dbReference>
<name>K9WRJ2_9NOST</name>
<dbReference type="EMBL" id="CP003642">
    <property type="protein sequence ID" value="AFZ23000.1"/>
    <property type="molecule type" value="Genomic_DNA"/>
</dbReference>
<gene>
    <name evidence="3" type="ORF">Cylst_0672</name>
</gene>
<feature type="compositionally biased region" description="Low complexity" evidence="1">
    <location>
        <begin position="57"/>
        <end position="69"/>
    </location>
</feature>
<accession>K9WRJ2</accession>
<dbReference type="PANTHER" id="PTHR34700">
    <property type="entry name" value="POTASSIUM BINDING PROTEIN KBP"/>
    <property type="match status" value="1"/>
</dbReference>
<dbReference type="Proteomes" id="UP000010475">
    <property type="component" value="Chromosome"/>
</dbReference>